<feature type="transmembrane region" description="Helical" evidence="8">
    <location>
        <begin position="396"/>
        <end position="414"/>
    </location>
</feature>
<feature type="transmembrane region" description="Helical" evidence="8">
    <location>
        <begin position="354"/>
        <end position="376"/>
    </location>
</feature>
<dbReference type="eggNOG" id="COG1178">
    <property type="taxonomic scope" value="Bacteria"/>
</dbReference>
<accession>F4LQ26</accession>
<feature type="transmembrane region" description="Helical" evidence="8">
    <location>
        <begin position="288"/>
        <end position="313"/>
    </location>
</feature>
<dbReference type="Proteomes" id="UP000006546">
    <property type="component" value="Chromosome"/>
</dbReference>
<evidence type="ECO:0000256" key="4">
    <source>
        <dbReference type="ARBA" id="ARBA00022519"/>
    </source>
</evidence>
<dbReference type="KEGG" id="tbe:Trebr_1682"/>
<feature type="transmembrane region" description="Helical" evidence="8">
    <location>
        <begin position="94"/>
        <end position="119"/>
    </location>
</feature>
<dbReference type="PANTHER" id="PTHR43357">
    <property type="entry name" value="INNER MEMBRANE ABC TRANSPORTER PERMEASE PROTEIN YDCV"/>
    <property type="match status" value="1"/>
</dbReference>
<dbReference type="SUPFAM" id="SSF161098">
    <property type="entry name" value="MetI-like"/>
    <property type="match status" value="2"/>
</dbReference>
<dbReference type="InterPro" id="IPR000515">
    <property type="entry name" value="MetI-like"/>
</dbReference>
<reference evidence="11" key="1">
    <citation type="submission" date="2011-04" db="EMBL/GenBank/DDBJ databases">
        <title>The complete genome of Treponema brennaborense DSM 12168.</title>
        <authorList>
            <person name="Lucas S."/>
            <person name="Han J."/>
            <person name="Lapidus A."/>
            <person name="Bruce D."/>
            <person name="Goodwin L."/>
            <person name="Pitluck S."/>
            <person name="Peters L."/>
            <person name="Kyrpides N."/>
            <person name="Mavromatis K."/>
            <person name="Ivanova N."/>
            <person name="Mikhailova N."/>
            <person name="Pagani I."/>
            <person name="Teshima H."/>
            <person name="Detter J.C."/>
            <person name="Tapia R."/>
            <person name="Han C."/>
            <person name="Land M."/>
            <person name="Hauser L."/>
            <person name="Markowitz V."/>
            <person name="Cheng J.-F."/>
            <person name="Hugenholtz P."/>
            <person name="Woyke T."/>
            <person name="Wu D."/>
            <person name="Gronow S."/>
            <person name="Wellnitz S."/>
            <person name="Brambilla E."/>
            <person name="Klenk H.-P."/>
            <person name="Eisen J.A."/>
        </authorList>
    </citation>
    <scope>NUCLEOTIDE SEQUENCE [LARGE SCALE GENOMIC DNA]</scope>
    <source>
        <strain evidence="11">DSM 12168 / CIP 105900 / DD5/3</strain>
    </source>
</reference>
<evidence type="ECO:0000256" key="6">
    <source>
        <dbReference type="ARBA" id="ARBA00022989"/>
    </source>
</evidence>
<sequence length="551" mass="58593">MKVKLAESVFTGGAAVVFAALCLAFLLPLGASFSPLWAADGEVGAASLFASARIWKAAAFTLKQALCSMLLALGVGVSAAFFTARRDFPGRRVLLSLSAVPLCVPPLLVALGFVLFYGMQGVCNRFLMQTFGLQNPPVTFLYSFWGIVIAHGFYNFPLVMKTCSDAWERLPSAERDAAALLGAGKFRVFRTITLVQLLPAIASSGMIVFLYCFFSFVIVLLFGGVGTSTLEVEIYQAARAQLDFKSAAALSVVETGIAFTVVFAYGFLERRSAESRGLSFDRAGRKKIRGAAELGAAVACVSAVLLFFIGPFVSIAVNAFAEKAAGYHGGTGAAVFSFKNLYNLAAKASFRTAFGNTVATACASSSLSVTAALFFASLLRSFDPGRTRVALRTVPLLPMAVSSVVLGFGMTLLVRRGSAPVLVLAQAALTWPFALRQISAAMDRIPQAALDAAAVLSPNRLDTVFRLYLPMSARSIVSAFGFCFAVSCGDASLPLILAVPRFETLALYTYKLAGSYRFQEACACGVVLALITVPVFALSAYRSDRRNTDDN</sequence>
<evidence type="ECO:0000256" key="5">
    <source>
        <dbReference type="ARBA" id="ARBA00022692"/>
    </source>
</evidence>
<feature type="transmembrane region" description="Helical" evidence="8">
    <location>
        <begin position="246"/>
        <end position="268"/>
    </location>
</feature>
<evidence type="ECO:0000313" key="10">
    <source>
        <dbReference type="EMBL" id="AEE17104.1"/>
    </source>
</evidence>
<dbReference type="EMBL" id="CP002696">
    <property type="protein sequence ID" value="AEE17104.1"/>
    <property type="molecule type" value="Genomic_DNA"/>
</dbReference>
<feature type="transmembrane region" description="Helical" evidence="8">
    <location>
        <begin position="197"/>
        <end position="226"/>
    </location>
</feature>
<evidence type="ECO:0000256" key="2">
    <source>
        <dbReference type="ARBA" id="ARBA00022448"/>
    </source>
</evidence>
<dbReference type="STRING" id="906968.Trebr_1682"/>
<keyword evidence="3" id="KW-1003">Cell membrane</keyword>
<dbReference type="CDD" id="cd06261">
    <property type="entry name" value="TM_PBP2"/>
    <property type="match status" value="2"/>
</dbReference>
<comment type="subcellular location">
    <subcellularLocation>
        <location evidence="1">Cell inner membrane</location>
        <topology evidence="1">Multi-pass membrane protein</topology>
    </subcellularLocation>
    <subcellularLocation>
        <location evidence="8">Cell membrane</location>
        <topology evidence="8">Multi-pass membrane protein</topology>
    </subcellularLocation>
</comment>
<keyword evidence="2 8" id="KW-0813">Transport</keyword>
<keyword evidence="5 8" id="KW-0812">Transmembrane</keyword>
<dbReference type="PROSITE" id="PS50928">
    <property type="entry name" value="ABC_TM1"/>
    <property type="match status" value="2"/>
</dbReference>
<dbReference type="GO" id="GO:0005886">
    <property type="term" value="C:plasma membrane"/>
    <property type="evidence" value="ECO:0007669"/>
    <property type="project" value="UniProtKB-SubCell"/>
</dbReference>
<feature type="transmembrane region" description="Helical" evidence="8">
    <location>
        <begin position="62"/>
        <end position="82"/>
    </location>
</feature>
<evidence type="ECO:0000256" key="1">
    <source>
        <dbReference type="ARBA" id="ARBA00004429"/>
    </source>
</evidence>
<dbReference type="Gene3D" id="1.10.3720.10">
    <property type="entry name" value="MetI-like"/>
    <property type="match status" value="2"/>
</dbReference>
<keyword evidence="6 8" id="KW-1133">Transmembrane helix</keyword>
<evidence type="ECO:0000256" key="8">
    <source>
        <dbReference type="RuleBase" id="RU363032"/>
    </source>
</evidence>
<gene>
    <name evidence="10" type="ordered locus">Trebr_1682</name>
</gene>
<feature type="domain" description="ABC transmembrane type-1" evidence="9">
    <location>
        <begin position="354"/>
        <end position="539"/>
    </location>
</feature>
<dbReference type="RefSeq" id="WP_013758809.1">
    <property type="nucleotide sequence ID" value="NC_015500.1"/>
</dbReference>
<evidence type="ECO:0000256" key="3">
    <source>
        <dbReference type="ARBA" id="ARBA00022475"/>
    </source>
</evidence>
<feature type="domain" description="ABC transmembrane type-1" evidence="9">
    <location>
        <begin position="58"/>
        <end position="263"/>
    </location>
</feature>
<keyword evidence="7 8" id="KW-0472">Membrane</keyword>
<feature type="transmembrane region" description="Helical" evidence="8">
    <location>
        <begin position="139"/>
        <end position="160"/>
    </location>
</feature>
<evidence type="ECO:0000259" key="9">
    <source>
        <dbReference type="PROSITE" id="PS50928"/>
    </source>
</evidence>
<protein>
    <submittedName>
        <fullName evidence="10">ABC-type transporter, integral membrane subunit</fullName>
    </submittedName>
</protein>
<dbReference type="OrthoDB" id="9776648at2"/>
<keyword evidence="4" id="KW-0997">Cell inner membrane</keyword>
<keyword evidence="11" id="KW-1185">Reference proteome</keyword>
<dbReference type="AlphaFoldDB" id="F4LQ26"/>
<dbReference type="InterPro" id="IPR035906">
    <property type="entry name" value="MetI-like_sf"/>
</dbReference>
<dbReference type="PANTHER" id="PTHR43357:SF4">
    <property type="entry name" value="INNER MEMBRANE ABC TRANSPORTER PERMEASE PROTEIN YDCV"/>
    <property type="match status" value="1"/>
</dbReference>
<name>F4LQ26_TREBD</name>
<evidence type="ECO:0000256" key="7">
    <source>
        <dbReference type="ARBA" id="ARBA00023136"/>
    </source>
</evidence>
<dbReference type="HOGENOM" id="CLU_021838_5_2_12"/>
<feature type="transmembrane region" description="Helical" evidence="8">
    <location>
        <begin position="518"/>
        <end position="541"/>
    </location>
</feature>
<dbReference type="GO" id="GO:0055085">
    <property type="term" value="P:transmembrane transport"/>
    <property type="evidence" value="ECO:0007669"/>
    <property type="project" value="InterPro"/>
</dbReference>
<dbReference type="Pfam" id="PF00528">
    <property type="entry name" value="BPD_transp_1"/>
    <property type="match status" value="2"/>
</dbReference>
<proteinExistence type="inferred from homology"/>
<feature type="transmembrane region" description="Helical" evidence="8">
    <location>
        <begin position="476"/>
        <end position="498"/>
    </location>
</feature>
<organism evidence="10 11">
    <name type="scientific">Treponema brennaborense (strain DSM 12168 / CIP 105900 / DD5/3)</name>
    <dbReference type="NCBI Taxonomy" id="906968"/>
    <lineage>
        <taxon>Bacteria</taxon>
        <taxon>Pseudomonadati</taxon>
        <taxon>Spirochaetota</taxon>
        <taxon>Spirochaetia</taxon>
        <taxon>Spirochaetales</taxon>
        <taxon>Treponemataceae</taxon>
        <taxon>Treponema</taxon>
    </lineage>
</organism>
<comment type="similarity">
    <text evidence="8">Belongs to the binding-protein-dependent transport system permease family.</text>
</comment>
<evidence type="ECO:0000313" key="11">
    <source>
        <dbReference type="Proteomes" id="UP000006546"/>
    </source>
</evidence>